<keyword evidence="2 3" id="KW-0040">ANK repeat</keyword>
<dbReference type="InterPro" id="IPR002110">
    <property type="entry name" value="Ankyrin_rpt"/>
</dbReference>
<name>A0A183VFV5_TOXCA</name>
<dbReference type="PROSITE" id="PS50088">
    <property type="entry name" value="ANK_REPEAT"/>
    <property type="match status" value="2"/>
</dbReference>
<gene>
    <name evidence="4" type="ORF">TCNE_LOCUS19625</name>
</gene>
<feature type="repeat" description="ANK" evidence="3">
    <location>
        <begin position="130"/>
        <end position="162"/>
    </location>
</feature>
<feature type="repeat" description="ANK" evidence="3">
    <location>
        <begin position="96"/>
        <end position="120"/>
    </location>
</feature>
<evidence type="ECO:0000256" key="1">
    <source>
        <dbReference type="ARBA" id="ARBA00022737"/>
    </source>
</evidence>
<dbReference type="EMBL" id="UYWY01027217">
    <property type="protein sequence ID" value="VDM50946.1"/>
    <property type="molecule type" value="Genomic_DNA"/>
</dbReference>
<dbReference type="AlphaFoldDB" id="A0A183VFV5"/>
<accession>A0A183VFV5</accession>
<evidence type="ECO:0000256" key="3">
    <source>
        <dbReference type="PROSITE-ProRule" id="PRU00023"/>
    </source>
</evidence>
<dbReference type="PROSITE" id="PS50297">
    <property type="entry name" value="ANK_REP_REGION"/>
    <property type="match status" value="2"/>
</dbReference>
<dbReference type="WBParaSite" id="TCNE_0001962901-mRNA-1">
    <property type="protein sequence ID" value="TCNE_0001962901-mRNA-1"/>
    <property type="gene ID" value="TCNE_0001962901"/>
</dbReference>
<dbReference type="Pfam" id="PF12796">
    <property type="entry name" value="Ank_2"/>
    <property type="match status" value="1"/>
</dbReference>
<keyword evidence="5" id="KW-1185">Reference proteome</keyword>
<keyword evidence="1" id="KW-0677">Repeat</keyword>
<dbReference type="PANTHER" id="PTHR24126">
    <property type="entry name" value="ANKYRIN REPEAT, PH AND SEC7 DOMAIN CONTAINING PROTEIN SECG-RELATED"/>
    <property type="match status" value="1"/>
</dbReference>
<reference evidence="4 5" key="2">
    <citation type="submission" date="2018-11" db="EMBL/GenBank/DDBJ databases">
        <authorList>
            <consortium name="Pathogen Informatics"/>
        </authorList>
    </citation>
    <scope>NUCLEOTIDE SEQUENCE [LARGE SCALE GENOMIC DNA]</scope>
</reference>
<dbReference type="InterPro" id="IPR036770">
    <property type="entry name" value="Ankyrin_rpt-contain_sf"/>
</dbReference>
<proteinExistence type="predicted"/>
<sequence>MYGNEEMVTCILQKKVDLTRSAGPHGQLPIHYACCRTSSRGYRIACLLLQQRDQRLSEDRDKCLPIQCAINSNNLPLIKKLLEKNAEQQIKHVDANGDTLLHLACRKGENEVLQMIVDLGGTDVNATNAMGWTPLHEVANNGDEGALRIMYKLRADANILDKMDSGFPDKRKAAF</sequence>
<dbReference type="Proteomes" id="UP000050794">
    <property type="component" value="Unassembled WGS sequence"/>
</dbReference>
<evidence type="ECO:0000313" key="6">
    <source>
        <dbReference type="WBParaSite" id="TCNE_0001962901-mRNA-1"/>
    </source>
</evidence>
<evidence type="ECO:0000313" key="4">
    <source>
        <dbReference type="EMBL" id="VDM50946.1"/>
    </source>
</evidence>
<dbReference type="SUPFAM" id="SSF48403">
    <property type="entry name" value="Ankyrin repeat"/>
    <property type="match status" value="1"/>
</dbReference>
<dbReference type="SMART" id="SM00248">
    <property type="entry name" value="ANK"/>
    <property type="match status" value="4"/>
</dbReference>
<evidence type="ECO:0000256" key="2">
    <source>
        <dbReference type="ARBA" id="ARBA00023043"/>
    </source>
</evidence>
<reference evidence="6" key="1">
    <citation type="submission" date="2016-06" db="UniProtKB">
        <authorList>
            <consortium name="WormBaseParasite"/>
        </authorList>
    </citation>
    <scope>IDENTIFICATION</scope>
</reference>
<organism evidence="5 6">
    <name type="scientific">Toxocara canis</name>
    <name type="common">Canine roundworm</name>
    <dbReference type="NCBI Taxonomy" id="6265"/>
    <lineage>
        <taxon>Eukaryota</taxon>
        <taxon>Metazoa</taxon>
        <taxon>Ecdysozoa</taxon>
        <taxon>Nematoda</taxon>
        <taxon>Chromadorea</taxon>
        <taxon>Rhabditida</taxon>
        <taxon>Spirurina</taxon>
        <taxon>Ascaridomorpha</taxon>
        <taxon>Ascaridoidea</taxon>
        <taxon>Toxocaridae</taxon>
        <taxon>Toxocara</taxon>
    </lineage>
</organism>
<evidence type="ECO:0000313" key="5">
    <source>
        <dbReference type="Proteomes" id="UP000050794"/>
    </source>
</evidence>
<dbReference type="Gene3D" id="1.25.40.20">
    <property type="entry name" value="Ankyrin repeat-containing domain"/>
    <property type="match status" value="1"/>
</dbReference>
<protein>
    <submittedName>
        <fullName evidence="6">ANK_REP_REGION domain-containing protein</fullName>
    </submittedName>
</protein>